<dbReference type="InterPro" id="IPR015943">
    <property type="entry name" value="WD40/YVTN_repeat-like_dom_sf"/>
</dbReference>
<comment type="caution">
    <text evidence="3">The sequence shown here is derived from an EMBL/GenBank/DDBJ whole genome shotgun (WGS) entry which is preliminary data.</text>
</comment>
<dbReference type="EMBL" id="JACHEW010000032">
    <property type="protein sequence ID" value="MBB6018525.1"/>
    <property type="molecule type" value="Genomic_DNA"/>
</dbReference>
<reference evidence="2 5" key="2">
    <citation type="submission" date="2020-08" db="EMBL/GenBank/DDBJ databases">
        <title>Genomic Encyclopedia of Type Strains, Phase IV (KMG-IV): sequencing the most valuable type-strain genomes for metagenomic binning, comparative biology and taxonomic classification.</title>
        <authorList>
            <person name="Goeker M."/>
        </authorList>
    </citation>
    <scope>NUCLEOTIDE SEQUENCE [LARGE SCALE GENOMIC DNA]</scope>
    <source>
        <strain evidence="2 5">DSM 12027</strain>
    </source>
</reference>
<evidence type="ECO:0000313" key="4">
    <source>
        <dbReference type="Proteomes" id="UP000313988"/>
    </source>
</evidence>
<dbReference type="SUPFAM" id="SSF63829">
    <property type="entry name" value="Calcium-dependent phosphotriesterase"/>
    <property type="match status" value="1"/>
</dbReference>
<accession>A0A5C4XW17</accession>
<dbReference type="EMBL" id="VDMO01000030">
    <property type="protein sequence ID" value="TNM67389.1"/>
    <property type="molecule type" value="Genomic_DNA"/>
</dbReference>
<dbReference type="Proteomes" id="UP000313988">
    <property type="component" value="Unassembled WGS sequence"/>
</dbReference>
<dbReference type="Gene3D" id="2.130.10.10">
    <property type="entry name" value="YVTN repeat-like/Quinoprotein amine dehydrogenase"/>
    <property type="match status" value="1"/>
</dbReference>
<evidence type="ECO:0000259" key="1">
    <source>
        <dbReference type="Pfam" id="PF13360"/>
    </source>
</evidence>
<evidence type="ECO:0000313" key="2">
    <source>
        <dbReference type="EMBL" id="MBB6018525.1"/>
    </source>
</evidence>
<dbReference type="Proteomes" id="UP000629870">
    <property type="component" value="Unassembled WGS sequence"/>
</dbReference>
<dbReference type="RefSeq" id="WP_139404660.1">
    <property type="nucleotide sequence ID" value="NZ_JACHEW010000032.1"/>
</dbReference>
<evidence type="ECO:0000313" key="5">
    <source>
        <dbReference type="Proteomes" id="UP000629870"/>
    </source>
</evidence>
<proteinExistence type="predicted"/>
<dbReference type="SUPFAM" id="SSF50998">
    <property type="entry name" value="Quinoprotein alcohol dehydrogenase-like"/>
    <property type="match status" value="1"/>
</dbReference>
<dbReference type="InterPro" id="IPR011047">
    <property type="entry name" value="Quinoprotein_ADH-like_sf"/>
</dbReference>
<dbReference type="InterPro" id="IPR002372">
    <property type="entry name" value="PQQ_rpt_dom"/>
</dbReference>
<keyword evidence="5" id="KW-1185">Reference proteome</keyword>
<evidence type="ECO:0000313" key="3">
    <source>
        <dbReference type="EMBL" id="TNM67389.1"/>
    </source>
</evidence>
<dbReference type="AlphaFoldDB" id="A0A5C4XW17"/>
<feature type="domain" description="Pyrrolo-quinoline quinone repeat" evidence="1">
    <location>
        <begin position="31"/>
        <end position="148"/>
    </location>
</feature>
<gene>
    <name evidence="3" type="ORF">FHR04_18345</name>
    <name evidence="2" type="ORF">HNQ04_003806</name>
</gene>
<sequence>MTTPTPALQPLRPVWSYPAYHSVHTLESSAAQLVVPVRNTQLVALNPVTGQERWRRRHAQVRWNEMQLTPGRGSFMNGTDRLVTLDADTGEVQWSAVTLPWSGWLCGTADVLVTGEWRHSTPLQAFDTATGEQRWIKRLPHPPRRTALYAPLNALMSVMDDRVMFHSLADGAMIAELALPGLLDRPMPDRQLKGAFGTPDRTLLERGEEDRLLRLSGPDLRLEVRHLGREPVTLRLEDQGGEVFFEDTQRQLCVYDLERDVTTVLGPLEDIWRDRIPVVRLPDATVLAGTLSGWLVRYRPEEGVLERVRVGKRVLTPLSLVGAMVCFGTQSGQVRAWAWTALPVLGLVGATA</sequence>
<organism evidence="3 4">
    <name type="scientific">Deinococcus radiopugnans ATCC 19172</name>
    <dbReference type="NCBI Taxonomy" id="585398"/>
    <lineage>
        <taxon>Bacteria</taxon>
        <taxon>Thermotogati</taxon>
        <taxon>Deinococcota</taxon>
        <taxon>Deinococci</taxon>
        <taxon>Deinococcales</taxon>
        <taxon>Deinococcaceae</taxon>
        <taxon>Deinococcus</taxon>
    </lineage>
</organism>
<name>A0A5C4XW17_9DEIO</name>
<protein>
    <recommendedName>
        <fullName evidence="1">Pyrrolo-quinoline quinone repeat domain-containing protein</fullName>
    </recommendedName>
</protein>
<reference evidence="3 4" key="1">
    <citation type="submission" date="2019-06" db="EMBL/GenBank/DDBJ databases">
        <title>Genome sequence of Deinococcus radiopugnans ATCC 19172.</title>
        <authorList>
            <person name="Maclea K.S."/>
            <person name="Maynard C.R."/>
        </authorList>
    </citation>
    <scope>NUCLEOTIDE SEQUENCE [LARGE SCALE GENOMIC DNA]</scope>
    <source>
        <strain evidence="3 4">ATCC 19172</strain>
    </source>
</reference>
<dbReference type="OrthoDB" id="472975at2"/>
<dbReference type="Pfam" id="PF13360">
    <property type="entry name" value="PQQ_2"/>
    <property type="match status" value="1"/>
</dbReference>